<proteinExistence type="inferred from homology"/>
<dbReference type="PANTHER" id="PTHR47245:SF2">
    <property type="entry name" value="PEPTIDYL-PROLYL CIS-TRANS ISOMERASE HP_0175-RELATED"/>
    <property type="match status" value="1"/>
</dbReference>
<sequence>MGNERRQAGPGGSPYHLLKVAHERFERAPGDLDEQQLRQAQRIAARQLQIEEAVLHSPEALGVVIPSSQVDDAWTRLGNRYQDANVLRQALAACGLDQARMKEALARELKVEAVLARVCAGLPEVDDAEAGRYYHDHPEQFTRPASRQARHILVTINASYPENTREVALARIEAIANDLYREPKRFADQALRHSECPTSLQGGQLGNVKPGTLYPELEACLFEMAQGQISPVIESPLGFHLLYCEAALPAMLLPLDKVLTPLREKLQAHRRKVHQRQWLESLLQRTPRKENQAHG</sequence>
<dbReference type="GO" id="GO:0003755">
    <property type="term" value="F:peptidyl-prolyl cis-trans isomerase activity"/>
    <property type="evidence" value="ECO:0007669"/>
    <property type="project" value="UniProtKB-KW"/>
</dbReference>
<gene>
    <name evidence="7" type="primary">nifM</name>
    <name evidence="7" type="ORF">C1H69_15890</name>
</gene>
<dbReference type="SUPFAM" id="SSF109998">
    <property type="entry name" value="Triger factor/SurA peptide-binding domain-like"/>
    <property type="match status" value="1"/>
</dbReference>
<evidence type="ECO:0000313" key="8">
    <source>
        <dbReference type="Proteomes" id="UP000235803"/>
    </source>
</evidence>
<comment type="catalytic activity">
    <reaction evidence="1">
        <text>[protein]-peptidylproline (omega=180) = [protein]-peptidylproline (omega=0)</text>
        <dbReference type="Rhea" id="RHEA:16237"/>
        <dbReference type="Rhea" id="RHEA-COMP:10747"/>
        <dbReference type="Rhea" id="RHEA-COMP:10748"/>
        <dbReference type="ChEBI" id="CHEBI:83833"/>
        <dbReference type="ChEBI" id="CHEBI:83834"/>
        <dbReference type="EC" id="5.2.1.8"/>
    </reaction>
</comment>
<evidence type="ECO:0000313" key="7">
    <source>
        <dbReference type="EMBL" id="PMR73809.1"/>
    </source>
</evidence>
<keyword evidence="8" id="KW-1185">Reference proteome</keyword>
<dbReference type="PROSITE" id="PS50198">
    <property type="entry name" value="PPIC_PPIASE_2"/>
    <property type="match status" value="1"/>
</dbReference>
<evidence type="ECO:0000256" key="3">
    <source>
        <dbReference type="ARBA" id="ARBA00013194"/>
    </source>
</evidence>
<dbReference type="Gene3D" id="3.10.50.40">
    <property type="match status" value="1"/>
</dbReference>
<comment type="caution">
    <text evidence="7">The sequence shown here is derived from an EMBL/GenBank/DDBJ whole genome shotgun (WGS) entry which is preliminary data.</text>
</comment>
<dbReference type="InterPro" id="IPR023058">
    <property type="entry name" value="PPIase_PpiC_CS"/>
</dbReference>
<dbReference type="SUPFAM" id="SSF54534">
    <property type="entry name" value="FKBP-like"/>
    <property type="match status" value="1"/>
</dbReference>
<evidence type="ECO:0000256" key="5">
    <source>
        <dbReference type="PROSITE-ProRule" id="PRU00278"/>
    </source>
</evidence>
<dbReference type="PANTHER" id="PTHR47245">
    <property type="entry name" value="PEPTIDYLPROLYL ISOMERASE"/>
    <property type="match status" value="1"/>
</dbReference>
<dbReference type="OrthoDB" id="9769613at2"/>
<dbReference type="RefSeq" id="WP_102654358.1">
    <property type="nucleotide sequence ID" value="NZ_PNRF01000032.1"/>
</dbReference>
<dbReference type="InterPro" id="IPR027304">
    <property type="entry name" value="Trigger_fact/SurA_dom_sf"/>
</dbReference>
<dbReference type="AlphaFoldDB" id="A0A2N7U046"/>
<dbReference type="InterPro" id="IPR046357">
    <property type="entry name" value="PPIase_dom_sf"/>
</dbReference>
<name>A0A2N7U046_9GAMM</name>
<keyword evidence="4 5" id="KW-0697">Rotamase</keyword>
<dbReference type="NCBIfam" id="TIGR02933">
    <property type="entry name" value="nifM_nitrog"/>
    <property type="match status" value="1"/>
</dbReference>
<dbReference type="Proteomes" id="UP000235803">
    <property type="component" value="Unassembled WGS sequence"/>
</dbReference>
<feature type="domain" description="PpiC" evidence="6">
    <location>
        <begin position="144"/>
        <end position="246"/>
    </location>
</feature>
<comment type="similarity">
    <text evidence="2">Belongs to the PpiC/parvulin rotamase family.</text>
</comment>
<dbReference type="Gene3D" id="1.10.4030.10">
    <property type="entry name" value="Porin chaperone SurA, peptide-binding domain"/>
    <property type="match status" value="1"/>
</dbReference>
<accession>A0A2N7U046</accession>
<dbReference type="InterPro" id="IPR050245">
    <property type="entry name" value="PrsA_foldase"/>
</dbReference>
<reference evidence="7 8" key="1">
    <citation type="submission" date="2018-01" db="EMBL/GenBank/DDBJ databases">
        <title>Halomonas endophytica sp. nov., isolated from storage liquid in the stems of Populus euphratica.</title>
        <authorList>
            <person name="Chen C."/>
        </authorList>
    </citation>
    <scope>NUCLEOTIDE SEQUENCE [LARGE SCALE GENOMIC DNA]</scope>
    <source>
        <strain evidence="7 8">MC28</strain>
    </source>
</reference>
<dbReference type="Pfam" id="PF00639">
    <property type="entry name" value="Rotamase"/>
    <property type="match status" value="1"/>
</dbReference>
<keyword evidence="5" id="KW-0413">Isomerase</keyword>
<organism evidence="7 8">
    <name type="scientific">Billgrantia endophytica</name>
    <dbReference type="NCBI Taxonomy" id="2033802"/>
    <lineage>
        <taxon>Bacteria</taxon>
        <taxon>Pseudomonadati</taxon>
        <taxon>Pseudomonadota</taxon>
        <taxon>Gammaproteobacteria</taxon>
        <taxon>Oceanospirillales</taxon>
        <taxon>Halomonadaceae</taxon>
        <taxon>Billgrantia</taxon>
    </lineage>
</organism>
<dbReference type="EMBL" id="PNRF01000032">
    <property type="protein sequence ID" value="PMR73809.1"/>
    <property type="molecule type" value="Genomic_DNA"/>
</dbReference>
<dbReference type="InterPro" id="IPR000297">
    <property type="entry name" value="PPIase_PpiC"/>
</dbReference>
<dbReference type="EC" id="5.2.1.8" evidence="3"/>
<dbReference type="InterPro" id="IPR014282">
    <property type="entry name" value="Nitrogen_fix_NifM"/>
</dbReference>
<evidence type="ECO:0000256" key="4">
    <source>
        <dbReference type="ARBA" id="ARBA00023110"/>
    </source>
</evidence>
<evidence type="ECO:0000259" key="6">
    <source>
        <dbReference type="PROSITE" id="PS50198"/>
    </source>
</evidence>
<evidence type="ECO:0000256" key="2">
    <source>
        <dbReference type="ARBA" id="ARBA00007656"/>
    </source>
</evidence>
<protein>
    <recommendedName>
        <fullName evidence="3">peptidylprolyl isomerase</fullName>
        <ecNumber evidence="3">5.2.1.8</ecNumber>
    </recommendedName>
</protein>
<evidence type="ECO:0000256" key="1">
    <source>
        <dbReference type="ARBA" id="ARBA00000971"/>
    </source>
</evidence>
<dbReference type="PROSITE" id="PS01096">
    <property type="entry name" value="PPIC_PPIASE_1"/>
    <property type="match status" value="1"/>
</dbReference>